<keyword evidence="1" id="KW-0472">Membrane</keyword>
<keyword evidence="4" id="KW-1185">Reference proteome</keyword>
<evidence type="ECO:0000256" key="1">
    <source>
        <dbReference type="SAM" id="Phobius"/>
    </source>
</evidence>
<proteinExistence type="predicted"/>
<feature type="transmembrane region" description="Helical" evidence="1">
    <location>
        <begin position="671"/>
        <end position="696"/>
    </location>
</feature>
<comment type="caution">
    <text evidence="3">The sequence shown here is derived from an EMBL/GenBank/DDBJ whole genome shotgun (WGS) entry which is preliminary data.</text>
</comment>
<keyword evidence="1" id="KW-0812">Transmembrane</keyword>
<dbReference type="Proteomes" id="UP001597368">
    <property type="component" value="Unassembled WGS sequence"/>
</dbReference>
<name>A0ABW4SUH4_9ACTN</name>
<protein>
    <submittedName>
        <fullName evidence="3">DUF6049 family protein</fullName>
    </submittedName>
</protein>
<dbReference type="Pfam" id="PF19516">
    <property type="entry name" value="DUF6049"/>
    <property type="match status" value="1"/>
</dbReference>
<dbReference type="InterPro" id="IPR046112">
    <property type="entry name" value="DUF6049"/>
</dbReference>
<evidence type="ECO:0000313" key="3">
    <source>
        <dbReference type="EMBL" id="MFD1932788.1"/>
    </source>
</evidence>
<keyword evidence="1" id="KW-1133">Transmembrane helix</keyword>
<gene>
    <name evidence="3" type="ORF">ACFSKW_15025</name>
</gene>
<evidence type="ECO:0000256" key="2">
    <source>
        <dbReference type="SAM" id="SignalP"/>
    </source>
</evidence>
<organism evidence="3 4">
    <name type="scientific">Nonomuraea mangrovi</name>
    <dbReference type="NCBI Taxonomy" id="2316207"/>
    <lineage>
        <taxon>Bacteria</taxon>
        <taxon>Bacillati</taxon>
        <taxon>Actinomycetota</taxon>
        <taxon>Actinomycetes</taxon>
        <taxon>Streptosporangiales</taxon>
        <taxon>Streptosporangiaceae</taxon>
        <taxon>Nonomuraea</taxon>
    </lineage>
</organism>
<dbReference type="EMBL" id="JBHUFV010000022">
    <property type="protein sequence ID" value="MFD1932788.1"/>
    <property type="molecule type" value="Genomic_DNA"/>
</dbReference>
<keyword evidence="2" id="KW-0732">Signal</keyword>
<accession>A0ABW4SUH4</accession>
<reference evidence="4" key="1">
    <citation type="journal article" date="2019" name="Int. J. Syst. Evol. Microbiol.">
        <title>The Global Catalogue of Microorganisms (GCM) 10K type strain sequencing project: providing services to taxonomists for standard genome sequencing and annotation.</title>
        <authorList>
            <consortium name="The Broad Institute Genomics Platform"/>
            <consortium name="The Broad Institute Genome Sequencing Center for Infectious Disease"/>
            <person name="Wu L."/>
            <person name="Ma J."/>
        </authorList>
    </citation>
    <scope>NUCLEOTIDE SEQUENCE [LARGE SCALE GENOMIC DNA]</scope>
    <source>
        <strain evidence="4">ICMP 6774ER</strain>
    </source>
</reference>
<feature type="chain" id="PRO_5045339997" evidence="2">
    <location>
        <begin position="28"/>
        <end position="716"/>
    </location>
</feature>
<feature type="signal peptide" evidence="2">
    <location>
        <begin position="1"/>
        <end position="27"/>
    </location>
</feature>
<dbReference type="RefSeq" id="WP_379572836.1">
    <property type="nucleotide sequence ID" value="NZ_JBHUFV010000022.1"/>
</dbReference>
<sequence length="716" mass="75942">MIRKATLLSVLIAVLLTAMVVTPASTAATTITAQQVRLTIESITPDVPRKPTDVIKVTGKLTNSGTTPLTNVLVRLRPSRQQFTGRAAMEEYLAGGFVSDYASRSSTLVLPSVPAGGSTPFELTTTPMALTLSRFGVYPLGVEVLANGWQPAANVRTFLTYAPPDAKLRKNKIAFALPIIDQPRRSDNGLFIDENLRTSLLGDGRLADLLRIAKSQPKNVTWFVEPALLDDVMAMTAPYKVRPKSGTEVSRPGDTSAAGWLAAIRTALAGQEVVATPYADPDITALAHQGLDEETAKAIKIGGDKARELLKRDVPATTAWPVAGKIDEDALDLLTVSGVTTVLLNADNLSTHAAQDTAVNTSANTSANTGANTLPAVTPDAATTIDSVSGPVKALVADPVLSRTLELEKGVPGSSTLQKQRFVAETAMIAGEQGGTLPRSLVVAPARRWNPNPAHVTNLLKTAASLPWLTSVPLGSIKPTKASAPHAGLTYTDTDRKAELSKKYLASVKRVAAKAALTSGITSERLPSVFDTAVLRLTSSAWRTKTGTGSAEVKRVNEVVDESIGRVFITGSDSRTRSLAGEEGQIPVSVKNARDEPVSLTVQVTSDSPDLLEIVGDGKPQRLDIGAKQSGTIQVKMRVKVSGDSLLTIRLRTLDNKAYQKPAKLTIKATGYTGIALVIVGAALSVMLAAVVMRVLRRRSQRRAAKSAKPRENEHV</sequence>
<evidence type="ECO:0000313" key="4">
    <source>
        <dbReference type="Proteomes" id="UP001597368"/>
    </source>
</evidence>